<dbReference type="eggNOG" id="COG0108">
    <property type="taxonomic scope" value="Bacteria"/>
</dbReference>
<feature type="binding site" evidence="19">
    <location>
        <begin position="31"/>
        <end position="32"/>
    </location>
    <ligand>
        <name>D-ribulose 5-phosphate</name>
        <dbReference type="ChEBI" id="CHEBI:58121"/>
    </ligand>
</feature>
<evidence type="ECO:0000256" key="11">
    <source>
        <dbReference type="ARBA" id="ARBA00022833"/>
    </source>
</evidence>
<dbReference type="InterPro" id="IPR032677">
    <property type="entry name" value="GTP_cyclohydro_II"/>
</dbReference>
<keyword evidence="11 19" id="KW-0862">Zinc</keyword>
<dbReference type="FunFam" id="3.90.870.10:FF:000001">
    <property type="entry name" value="Riboflavin biosynthesis protein RibBA"/>
    <property type="match status" value="1"/>
</dbReference>
<dbReference type="EMBL" id="CP003096">
    <property type="protein sequence ID" value="AER66634.1"/>
    <property type="molecule type" value="Genomic_DNA"/>
</dbReference>
<evidence type="ECO:0000256" key="19">
    <source>
        <dbReference type="HAMAP-Rule" id="MF_01283"/>
    </source>
</evidence>
<dbReference type="Pfam" id="PF00926">
    <property type="entry name" value="DHBP_synthase"/>
    <property type="match status" value="1"/>
</dbReference>
<comment type="cofactor">
    <cofactor evidence="2">
        <name>Mn(2+)</name>
        <dbReference type="ChEBI" id="CHEBI:29035"/>
    </cofactor>
</comment>
<dbReference type="eggNOG" id="COG0807">
    <property type="taxonomic scope" value="Bacteria"/>
</dbReference>
<feature type="binding site" evidence="19">
    <location>
        <position position="278"/>
    </location>
    <ligand>
        <name>Zn(2+)</name>
        <dbReference type="ChEBI" id="CHEBI:29105"/>
        <note>catalytic</note>
    </ligand>
</feature>
<dbReference type="HAMAP" id="MF_00180">
    <property type="entry name" value="RibB"/>
    <property type="match status" value="1"/>
</dbReference>
<feature type="binding site" evidence="19">
    <location>
        <position position="325"/>
    </location>
    <ligand>
        <name>GTP</name>
        <dbReference type="ChEBI" id="CHEBI:37565"/>
    </ligand>
</feature>
<evidence type="ECO:0000256" key="13">
    <source>
        <dbReference type="ARBA" id="ARBA00023134"/>
    </source>
</evidence>
<dbReference type="GO" id="GO:0000287">
    <property type="term" value="F:magnesium ion binding"/>
    <property type="evidence" value="ECO:0007669"/>
    <property type="project" value="UniProtKB-UniRule"/>
</dbReference>
<dbReference type="HAMAP" id="MF_00179">
    <property type="entry name" value="RibA"/>
    <property type="match status" value="1"/>
</dbReference>
<comment type="similarity">
    <text evidence="19">In the C-terminal section; belongs to the GTP cyclohydrolase II family.</text>
</comment>
<keyword evidence="12 19" id="KW-0460">Magnesium</keyword>
<dbReference type="GO" id="GO:0003935">
    <property type="term" value="F:GTP cyclohydrolase II activity"/>
    <property type="evidence" value="ECO:0007669"/>
    <property type="project" value="UniProtKB-UniRule"/>
</dbReference>
<evidence type="ECO:0000256" key="17">
    <source>
        <dbReference type="ARBA" id="ARBA00043932"/>
    </source>
</evidence>
<protein>
    <recommendedName>
        <fullName evidence="19">Riboflavin biosynthesis protein RibBA</fullName>
    </recommendedName>
    <domain>
        <recommendedName>
            <fullName evidence="19">3,4-dihydroxy-2-butanone 4-phosphate synthase</fullName>
            <shortName evidence="19">DHBP synthase</shortName>
            <ecNumber evidence="19">4.1.99.12</ecNumber>
        </recommendedName>
    </domain>
    <domain>
        <recommendedName>
            <fullName evidence="19">GTP cyclohydrolase-2</fullName>
            <ecNumber evidence="19">3.5.4.25</ecNumber>
        </recommendedName>
        <alternativeName>
            <fullName evidence="19">GTP cyclohydrolase II</fullName>
        </alternativeName>
    </domain>
</protein>
<feature type="active site" description="Proton acceptor; for GTP cyclohydrolase activity" evidence="19">
    <location>
        <position position="337"/>
    </location>
</feature>
<comment type="pathway">
    <text evidence="4 19">Cofactor biosynthesis; riboflavin biosynthesis; 5-amino-6-(D-ribitylamino)uracil from GTP: step 1/4.</text>
</comment>
<feature type="binding site" evidence="19">
    <location>
        <begin position="260"/>
        <end position="264"/>
    </location>
    <ligand>
        <name>GTP</name>
        <dbReference type="ChEBI" id="CHEBI:37565"/>
    </ligand>
</feature>
<dbReference type="PIRSF" id="PIRSF001259">
    <property type="entry name" value="RibA"/>
    <property type="match status" value="1"/>
</dbReference>
<dbReference type="NCBIfam" id="TIGR00506">
    <property type="entry name" value="ribB"/>
    <property type="match status" value="1"/>
</dbReference>
<feature type="binding site" evidence="19">
    <location>
        <position position="32"/>
    </location>
    <ligand>
        <name>Mg(2+)</name>
        <dbReference type="ChEBI" id="CHEBI:18420"/>
        <label>2</label>
    </ligand>
</feature>
<evidence type="ECO:0000259" key="20">
    <source>
        <dbReference type="Pfam" id="PF00925"/>
    </source>
</evidence>
<dbReference type="GO" id="GO:0008270">
    <property type="term" value="F:zinc ion binding"/>
    <property type="evidence" value="ECO:0007669"/>
    <property type="project" value="UniProtKB-UniRule"/>
</dbReference>
<dbReference type="InterPro" id="IPR016299">
    <property type="entry name" value="Riboflavin_synth_RibBA"/>
</dbReference>
<keyword evidence="16 19" id="KW-0511">Multifunctional enzyme</keyword>
<keyword evidence="22" id="KW-1185">Reference proteome</keyword>
<feature type="binding site" evidence="19">
    <location>
        <position position="147"/>
    </location>
    <ligand>
        <name>Mg(2+)</name>
        <dbReference type="ChEBI" id="CHEBI:18420"/>
        <label>2</label>
    </ligand>
</feature>
<feature type="site" description="Essential for DHBP synthase activity" evidence="19">
    <location>
        <position position="168"/>
    </location>
</feature>
<comment type="function">
    <text evidence="3 19">Catalyzes the conversion of D-ribulose 5-phosphate to formate and 3,4-dihydroxy-2-butanone 4-phosphate.</text>
</comment>
<evidence type="ECO:0000256" key="14">
    <source>
        <dbReference type="ARBA" id="ARBA00023211"/>
    </source>
</evidence>
<gene>
    <name evidence="19" type="primary">ribBA</name>
    <name evidence="21" type="ordered locus">Tlie_0901</name>
</gene>
<proteinExistence type="inferred from homology"/>
<reference evidence="21 22" key="2">
    <citation type="journal article" date="2012" name="Stand. Genomic Sci.">
        <title>Genome sequence of the moderately thermophilic, amino-acid-degrading and sulfur-reducing bacterium Thermovirga lienii type strain (Cas60314(T)).</title>
        <authorList>
            <person name="Goker M."/>
            <person name="Saunders E."/>
            <person name="Lapidus A."/>
            <person name="Nolan M."/>
            <person name="Lucas S."/>
            <person name="Hammon N."/>
            <person name="Deshpande S."/>
            <person name="Cheng J.F."/>
            <person name="Han C."/>
            <person name="Tapia R."/>
            <person name="Goodwin L.A."/>
            <person name="Pitluck S."/>
            <person name="Liolios K."/>
            <person name="Mavromatis K."/>
            <person name="Pagani I."/>
            <person name="Ivanova N."/>
            <person name="Mikhailova N."/>
            <person name="Pati A."/>
            <person name="Chen A."/>
            <person name="Palaniappan K."/>
            <person name="Land M."/>
            <person name="Chang Y.J."/>
            <person name="Jeffries C.D."/>
            <person name="Brambilla E.M."/>
            <person name="Rohde M."/>
            <person name="Spring S."/>
            <person name="Detter J.C."/>
            <person name="Woyke T."/>
            <person name="Bristow J."/>
            <person name="Eisen J.A."/>
            <person name="Markowitz V."/>
            <person name="Hugenholtz P."/>
            <person name="Kyrpides N.C."/>
            <person name="Klenk H.P."/>
        </authorList>
    </citation>
    <scope>NUCLEOTIDE SEQUENCE [LARGE SCALE GENOMIC DNA]</scope>
    <source>
        <strain evidence="22">ATCC BAA-1197 / DSM 17291 / Cas60314</strain>
    </source>
</reference>
<dbReference type="Pfam" id="PF00925">
    <property type="entry name" value="GTP_cyclohydro2"/>
    <property type="match status" value="1"/>
</dbReference>
<dbReference type="HAMAP" id="MF_01283">
    <property type="entry name" value="RibBA"/>
    <property type="match status" value="1"/>
</dbReference>
<comment type="similarity">
    <text evidence="6 19">In the N-terminal section; belongs to the DHBP synthase family.</text>
</comment>
<dbReference type="KEGG" id="tli:Tlie_0901"/>
<dbReference type="STRING" id="580340.Tlie_0901"/>
<accession>G7V9T4</accession>
<dbReference type="NCBIfam" id="NF006803">
    <property type="entry name" value="PRK09311.1"/>
    <property type="match status" value="1"/>
</dbReference>
<dbReference type="InterPro" id="IPR000926">
    <property type="entry name" value="RibA"/>
</dbReference>
<feature type="binding site" evidence="19">
    <location>
        <position position="360"/>
    </location>
    <ligand>
        <name>GTP</name>
        <dbReference type="ChEBI" id="CHEBI:37565"/>
    </ligand>
</feature>
<feature type="region of interest" description="GTP cyclohydrolase II" evidence="19">
    <location>
        <begin position="206"/>
        <end position="412"/>
    </location>
</feature>
<comment type="pathway">
    <text evidence="5 19">Cofactor biosynthesis; riboflavin biosynthesis; 2-hydroxy-3-oxobutyl phosphate from D-ribulose 5-phosphate: step 1/1.</text>
</comment>
<reference evidence="22" key="1">
    <citation type="submission" date="2011-10" db="EMBL/GenBank/DDBJ databases">
        <title>The complete genome of chromosome of Thermovirga lienii DSM 17291.</title>
        <authorList>
            <consortium name="US DOE Joint Genome Institute (JGI-PGF)"/>
            <person name="Lucas S."/>
            <person name="Copeland A."/>
            <person name="Lapidus A."/>
            <person name="Glavina del Rio T."/>
            <person name="Dalin E."/>
            <person name="Tice H."/>
            <person name="Bruce D."/>
            <person name="Goodwin L."/>
            <person name="Pitluck S."/>
            <person name="Peters L."/>
            <person name="Mikhailova N."/>
            <person name="Saunders E."/>
            <person name="Kyrpides N."/>
            <person name="Mavromatis K."/>
            <person name="Ivanova N."/>
            <person name="Last F.I."/>
            <person name="Brettin T."/>
            <person name="Detter J.C."/>
            <person name="Han C."/>
            <person name="Larimer F."/>
            <person name="Land M."/>
            <person name="Hauser L."/>
            <person name="Markowitz V."/>
            <person name="Cheng J.-F."/>
            <person name="Hugenholtz P."/>
            <person name="Woyke T."/>
            <person name="Wu D."/>
            <person name="Spring S."/>
            <person name="Schroeder M."/>
            <person name="Brambilla E.-M."/>
            <person name="Klenk H.-P."/>
            <person name="Eisen J.A."/>
        </authorList>
    </citation>
    <scope>NUCLEOTIDE SEQUENCE [LARGE SCALE GENOMIC DNA]</scope>
    <source>
        <strain evidence="22">ATCC BAA-1197 / DSM 17291 / Cas60314</strain>
    </source>
</reference>
<keyword evidence="7 19" id="KW-0686">Riboflavin biosynthesis</keyword>
<feature type="domain" description="GTP cyclohydrolase II" evidence="20">
    <location>
        <begin position="212"/>
        <end position="381"/>
    </location>
</feature>
<feature type="binding site" evidence="19">
    <location>
        <position position="32"/>
    </location>
    <ligand>
        <name>Mg(2+)</name>
        <dbReference type="ChEBI" id="CHEBI:18420"/>
        <label>1</label>
    </ligand>
</feature>
<dbReference type="CDD" id="cd00641">
    <property type="entry name" value="GTP_cyclohydro2"/>
    <property type="match status" value="1"/>
</dbReference>
<feature type="active site" description="Nucleophile; for GTP cyclohydrolase activity" evidence="19">
    <location>
        <position position="339"/>
    </location>
</feature>
<feature type="binding site" evidence="19">
    <location>
        <begin position="303"/>
        <end position="305"/>
    </location>
    <ligand>
        <name>GTP</name>
        <dbReference type="ChEBI" id="CHEBI:37565"/>
    </ligand>
</feature>
<dbReference type="SUPFAM" id="SSF55821">
    <property type="entry name" value="YrdC/RibB"/>
    <property type="match status" value="1"/>
</dbReference>
<dbReference type="Gene3D" id="3.40.50.10990">
    <property type="entry name" value="GTP cyclohydrolase II"/>
    <property type="match status" value="1"/>
</dbReference>
<feature type="binding site" evidence="19">
    <location>
        <position position="168"/>
    </location>
    <ligand>
        <name>D-ribulose 5-phosphate</name>
        <dbReference type="ChEBI" id="CHEBI:58121"/>
    </ligand>
</feature>
<comment type="cofactor">
    <cofactor evidence="19">
        <name>Mg(2+)</name>
        <dbReference type="ChEBI" id="CHEBI:18420"/>
    </cofactor>
    <cofactor evidence="19">
        <name>Mn(2+)</name>
        <dbReference type="ChEBI" id="CHEBI:29035"/>
    </cofactor>
    <text evidence="19">Binds 2 divalent metal cations per subunit. Magnesium or manganese.</text>
</comment>
<feature type="binding site" evidence="19">
    <location>
        <position position="36"/>
    </location>
    <ligand>
        <name>D-ribulose 5-phosphate</name>
        <dbReference type="ChEBI" id="CHEBI:58121"/>
    </ligand>
</feature>
<comment type="catalytic activity">
    <reaction evidence="18 19">
        <text>GTP + 4 H2O = 2,5-diamino-6-hydroxy-4-(5-phosphoribosylamino)-pyrimidine + formate + 2 phosphate + 3 H(+)</text>
        <dbReference type="Rhea" id="RHEA:23704"/>
        <dbReference type="ChEBI" id="CHEBI:15377"/>
        <dbReference type="ChEBI" id="CHEBI:15378"/>
        <dbReference type="ChEBI" id="CHEBI:15740"/>
        <dbReference type="ChEBI" id="CHEBI:37565"/>
        <dbReference type="ChEBI" id="CHEBI:43474"/>
        <dbReference type="ChEBI" id="CHEBI:58614"/>
        <dbReference type="EC" id="3.5.4.25"/>
    </reaction>
</comment>
<dbReference type="UniPathway" id="UPA00275">
    <property type="reaction ID" value="UER00399"/>
</dbReference>
<dbReference type="GO" id="GO:0005525">
    <property type="term" value="F:GTP binding"/>
    <property type="evidence" value="ECO:0007669"/>
    <property type="project" value="UniProtKB-KW"/>
</dbReference>
<keyword evidence="9 19" id="KW-0547">Nucleotide-binding</keyword>
<feature type="binding site" evidence="19">
    <location>
        <position position="365"/>
    </location>
    <ligand>
        <name>GTP</name>
        <dbReference type="ChEBI" id="CHEBI:37565"/>
    </ligand>
</feature>
<name>G7V9T4_THELD</name>
<dbReference type="InterPro" id="IPR017945">
    <property type="entry name" value="DHBP_synth_RibB-like_a/b_dom"/>
</dbReference>
<organism evidence="21 22">
    <name type="scientific">Thermovirga lienii (strain ATCC BAA-1197 / DSM 17291 / Cas60314)</name>
    <dbReference type="NCBI Taxonomy" id="580340"/>
    <lineage>
        <taxon>Bacteria</taxon>
        <taxon>Thermotogati</taxon>
        <taxon>Synergistota</taxon>
        <taxon>Synergistia</taxon>
        <taxon>Synergistales</taxon>
        <taxon>Thermovirgaceae</taxon>
        <taxon>Thermovirga</taxon>
    </lineage>
</organism>
<evidence type="ECO:0000256" key="12">
    <source>
        <dbReference type="ARBA" id="ARBA00022842"/>
    </source>
</evidence>
<dbReference type="Gene3D" id="3.90.870.10">
    <property type="entry name" value="DHBP synthase"/>
    <property type="match status" value="1"/>
</dbReference>
<dbReference type="GO" id="GO:0030145">
    <property type="term" value="F:manganese ion binding"/>
    <property type="evidence" value="ECO:0007669"/>
    <property type="project" value="UniProtKB-UniRule"/>
</dbReference>
<evidence type="ECO:0000256" key="1">
    <source>
        <dbReference type="ARBA" id="ARBA00000141"/>
    </source>
</evidence>
<feature type="binding site" evidence="19">
    <location>
        <position position="265"/>
    </location>
    <ligand>
        <name>Zn(2+)</name>
        <dbReference type="ChEBI" id="CHEBI:29105"/>
        <note>catalytic</note>
    </ligand>
</feature>
<evidence type="ECO:0000256" key="4">
    <source>
        <dbReference type="ARBA" id="ARBA00004853"/>
    </source>
</evidence>
<dbReference type="PANTHER" id="PTHR21327">
    <property type="entry name" value="GTP CYCLOHYDROLASE II-RELATED"/>
    <property type="match status" value="1"/>
</dbReference>
<evidence type="ECO:0000256" key="16">
    <source>
        <dbReference type="ARBA" id="ARBA00023268"/>
    </source>
</evidence>
<sequence length="412" mass="45707">MADKKIFSSIEEALEDIKKGKMVIVVDDESRENEGDLVMAAQFVRAEDINFMAKHARGLICVPITEEKAKLLGLSPMVEDNSDPHGTAFTVSVDARDGTTTGISAEERALTAKLLSRPDVKPEMFRRPGHVFPLIARNGGVLKRAGHTEAAVDLARLAGCEPVGVICEIMNEDGTMARLNDLEEFSKKHGLKIISIEDLIRYRHRRDKLVEKAATVNLPTEYGIFVAHAYRSLLDSDTSSLLHIALVKGEVRGRDGVLVRVHSECLTGDVFGSLRCDCGPQLHTTMKMIEEEGCGVLLYMRQEGRGIGLLEKLKAYELQEKGLDTVEANEALGHPPDLRDYGIGAQILVDLGLHRIRLITNNPRKIVGLEGYGLEIIERVPLMVEPNEYNKRYLATKKQKLGHMLHLKDFIG</sequence>
<evidence type="ECO:0000256" key="6">
    <source>
        <dbReference type="ARBA" id="ARBA00005520"/>
    </source>
</evidence>
<evidence type="ECO:0000313" key="21">
    <source>
        <dbReference type="EMBL" id="AER66634.1"/>
    </source>
</evidence>
<comment type="cofactor">
    <cofactor evidence="19">
        <name>Zn(2+)</name>
        <dbReference type="ChEBI" id="CHEBI:29105"/>
    </cofactor>
    <text evidence="19">Binds 1 zinc ion per subunit.</text>
</comment>
<evidence type="ECO:0000256" key="7">
    <source>
        <dbReference type="ARBA" id="ARBA00022619"/>
    </source>
</evidence>
<feature type="binding site" evidence="19">
    <location>
        <position position="276"/>
    </location>
    <ligand>
        <name>Zn(2+)</name>
        <dbReference type="ChEBI" id="CHEBI:29105"/>
        <note>catalytic</note>
    </ligand>
</feature>
<dbReference type="HOGENOM" id="CLU_020273_1_2_0"/>
<feature type="binding site" evidence="19">
    <location>
        <begin position="144"/>
        <end position="148"/>
    </location>
    <ligand>
        <name>D-ribulose 5-phosphate</name>
        <dbReference type="ChEBI" id="CHEBI:58121"/>
    </ligand>
</feature>
<evidence type="ECO:0000313" key="22">
    <source>
        <dbReference type="Proteomes" id="UP000005868"/>
    </source>
</evidence>
<evidence type="ECO:0000256" key="5">
    <source>
        <dbReference type="ARBA" id="ARBA00004904"/>
    </source>
</evidence>
<evidence type="ECO:0000256" key="9">
    <source>
        <dbReference type="ARBA" id="ARBA00022741"/>
    </source>
</evidence>
<dbReference type="GO" id="GO:0008686">
    <property type="term" value="F:3,4-dihydroxy-2-butanone-4-phosphate synthase activity"/>
    <property type="evidence" value="ECO:0007669"/>
    <property type="project" value="UniProtKB-UniRule"/>
</dbReference>
<dbReference type="EC" id="4.1.99.12" evidence="19"/>
<dbReference type="SUPFAM" id="SSF142695">
    <property type="entry name" value="RibA-like"/>
    <property type="match status" value="1"/>
</dbReference>
<dbReference type="NCBIfam" id="NF001591">
    <property type="entry name" value="PRK00393.1"/>
    <property type="match status" value="1"/>
</dbReference>
<dbReference type="Proteomes" id="UP000005868">
    <property type="component" value="Chromosome"/>
</dbReference>
<dbReference type="PANTHER" id="PTHR21327:SF18">
    <property type="entry name" value="3,4-DIHYDROXY-2-BUTANONE 4-PHOSPHATE SYNTHASE"/>
    <property type="match status" value="1"/>
</dbReference>
<evidence type="ECO:0000256" key="8">
    <source>
        <dbReference type="ARBA" id="ARBA00022723"/>
    </source>
</evidence>
<keyword evidence="14 19" id="KW-0464">Manganese</keyword>
<feature type="site" description="Essential for DHBP synthase activity" evidence="19">
    <location>
        <position position="130"/>
    </location>
</feature>
<dbReference type="GO" id="GO:0009231">
    <property type="term" value="P:riboflavin biosynthetic process"/>
    <property type="evidence" value="ECO:0007669"/>
    <property type="project" value="UniProtKB-UniRule"/>
</dbReference>
<evidence type="ECO:0000256" key="15">
    <source>
        <dbReference type="ARBA" id="ARBA00023239"/>
    </source>
</evidence>
<dbReference type="EC" id="3.5.4.25" evidence="19"/>
<keyword evidence="10 19" id="KW-0378">Hydrolase</keyword>
<feature type="region of interest" description="DHBP synthase" evidence="19">
    <location>
        <begin position="1"/>
        <end position="205"/>
    </location>
</feature>
<comment type="catalytic activity">
    <reaction evidence="1 19">
        <text>D-ribulose 5-phosphate = (2S)-2-hydroxy-3-oxobutyl phosphate + formate + H(+)</text>
        <dbReference type="Rhea" id="RHEA:18457"/>
        <dbReference type="ChEBI" id="CHEBI:15378"/>
        <dbReference type="ChEBI" id="CHEBI:15740"/>
        <dbReference type="ChEBI" id="CHEBI:58121"/>
        <dbReference type="ChEBI" id="CHEBI:58830"/>
        <dbReference type="EC" id="4.1.99.12"/>
    </reaction>
</comment>
<evidence type="ECO:0000256" key="18">
    <source>
        <dbReference type="ARBA" id="ARBA00049295"/>
    </source>
</evidence>
<comment type="function">
    <text evidence="17 19">Catalyzes the conversion of GTP to 2,5-diamino-6-ribosylamino-4(3H)-pyrimidinone 5'-phosphate (DARP), formate and pyrophosphate.</text>
</comment>
<dbReference type="FunFam" id="3.40.50.10990:FF:000001">
    <property type="entry name" value="Riboflavin biosynthesis protein RibBA"/>
    <property type="match status" value="1"/>
</dbReference>
<evidence type="ECO:0000256" key="2">
    <source>
        <dbReference type="ARBA" id="ARBA00001936"/>
    </source>
</evidence>
<feature type="binding site" evidence="19">
    <location>
        <position position="281"/>
    </location>
    <ligand>
        <name>GTP</name>
        <dbReference type="ChEBI" id="CHEBI:37565"/>
    </ligand>
</feature>
<keyword evidence="8 19" id="KW-0479">Metal-binding</keyword>
<dbReference type="InterPro" id="IPR000422">
    <property type="entry name" value="DHBP_synthase_RibB"/>
</dbReference>
<evidence type="ECO:0000256" key="3">
    <source>
        <dbReference type="ARBA" id="ARBA00002284"/>
    </source>
</evidence>
<keyword evidence="15 19" id="KW-0456">Lyase</keyword>
<keyword evidence="13 19" id="KW-0342">GTP-binding</keyword>
<evidence type="ECO:0000256" key="10">
    <source>
        <dbReference type="ARBA" id="ARBA00022801"/>
    </source>
</evidence>
<dbReference type="NCBIfam" id="TIGR00505">
    <property type="entry name" value="ribA"/>
    <property type="match status" value="1"/>
</dbReference>
<dbReference type="GO" id="GO:0005829">
    <property type="term" value="C:cytosol"/>
    <property type="evidence" value="ECO:0007669"/>
    <property type="project" value="TreeGrafter"/>
</dbReference>
<dbReference type="AlphaFoldDB" id="G7V9T4"/>
<dbReference type="InterPro" id="IPR036144">
    <property type="entry name" value="RibA-like_sf"/>
</dbReference>